<gene>
    <name evidence="1" type="ORF">E5082_04200</name>
</gene>
<dbReference type="AlphaFoldDB" id="A0A4Z1DSY1"/>
<organism evidence="1 2">
    <name type="scientific">Streptomyces griseoluteus</name>
    <dbReference type="NCBI Taxonomy" id="29306"/>
    <lineage>
        <taxon>Bacteria</taxon>
        <taxon>Bacillati</taxon>
        <taxon>Actinomycetota</taxon>
        <taxon>Actinomycetes</taxon>
        <taxon>Kitasatosporales</taxon>
        <taxon>Streptomycetaceae</taxon>
        <taxon>Streptomyces</taxon>
    </lineage>
</organism>
<reference evidence="1 2" key="1">
    <citation type="submission" date="2019-04" db="EMBL/GenBank/DDBJ databases">
        <title>Streptomyces sp. nov. Bv016 isolated from bark of Buahinia variegata.</title>
        <authorList>
            <person name="Kanchanasin P."/>
            <person name="Tanasupawat S."/>
            <person name="Yuki M."/>
            <person name="Kudo T."/>
        </authorList>
    </citation>
    <scope>NUCLEOTIDE SEQUENCE [LARGE SCALE GENOMIC DNA]</scope>
    <source>
        <strain evidence="1 2">JCM 4765</strain>
    </source>
</reference>
<keyword evidence="2" id="KW-1185">Reference proteome</keyword>
<dbReference type="GeneID" id="91533102"/>
<dbReference type="Proteomes" id="UP000298513">
    <property type="component" value="Unassembled WGS sequence"/>
</dbReference>
<dbReference type="RefSeq" id="WP_135789897.1">
    <property type="nucleotide sequence ID" value="NZ_BNBQ01000009.1"/>
</dbReference>
<evidence type="ECO:0008006" key="3">
    <source>
        <dbReference type="Google" id="ProtNLM"/>
    </source>
</evidence>
<evidence type="ECO:0000313" key="2">
    <source>
        <dbReference type="Proteomes" id="UP000298513"/>
    </source>
</evidence>
<dbReference type="EMBL" id="SRRU01000001">
    <property type="protein sequence ID" value="TGN87602.1"/>
    <property type="molecule type" value="Genomic_DNA"/>
</dbReference>
<name>A0A4Z1DSY1_STRGP</name>
<protein>
    <recommendedName>
        <fullName evidence="3">DNA-binding protein</fullName>
    </recommendedName>
</protein>
<accession>A0A4Z1DSY1</accession>
<sequence length="66" mass="7404">MASPLGLSVTDVVEIWRIPAGSVYRLASQHGWRRYRESGRTLYHPIDVSTTLSERSVGRGERCESA</sequence>
<evidence type="ECO:0000313" key="1">
    <source>
        <dbReference type="EMBL" id="TGN87602.1"/>
    </source>
</evidence>
<comment type="caution">
    <text evidence="1">The sequence shown here is derived from an EMBL/GenBank/DDBJ whole genome shotgun (WGS) entry which is preliminary data.</text>
</comment>
<proteinExistence type="predicted"/>